<name>A0ABT9ZUV3_9BACI</name>
<evidence type="ECO:0000313" key="1">
    <source>
        <dbReference type="EMBL" id="MDQ0254649.1"/>
    </source>
</evidence>
<proteinExistence type="predicted"/>
<protein>
    <submittedName>
        <fullName evidence="1">Uncharacterized protein</fullName>
    </submittedName>
</protein>
<evidence type="ECO:0000313" key="2">
    <source>
        <dbReference type="Proteomes" id="UP001230005"/>
    </source>
</evidence>
<keyword evidence="2" id="KW-1185">Reference proteome</keyword>
<comment type="caution">
    <text evidence="1">The sequence shown here is derived from an EMBL/GenBank/DDBJ whole genome shotgun (WGS) entry which is preliminary data.</text>
</comment>
<gene>
    <name evidence="1" type="ORF">J2S74_002028</name>
</gene>
<dbReference type="Proteomes" id="UP001230005">
    <property type="component" value="Unassembled WGS sequence"/>
</dbReference>
<dbReference type="RefSeq" id="WP_307324908.1">
    <property type="nucleotide sequence ID" value="NZ_JAUSUG010000007.1"/>
</dbReference>
<organism evidence="1 2">
    <name type="scientific">Evansella vedderi</name>
    <dbReference type="NCBI Taxonomy" id="38282"/>
    <lineage>
        <taxon>Bacteria</taxon>
        <taxon>Bacillati</taxon>
        <taxon>Bacillota</taxon>
        <taxon>Bacilli</taxon>
        <taxon>Bacillales</taxon>
        <taxon>Bacillaceae</taxon>
        <taxon>Evansella</taxon>
    </lineage>
</organism>
<sequence length="72" mass="8385">MRRKKSQYDQIRNIQMETNNSAIINDVINNGLEQYPGQNEEFVQQNGTLSSFEEEIVRHTVDGKSWNSIKGR</sequence>
<reference evidence="1 2" key="1">
    <citation type="submission" date="2023-07" db="EMBL/GenBank/DDBJ databases">
        <title>Genomic Encyclopedia of Type Strains, Phase IV (KMG-IV): sequencing the most valuable type-strain genomes for metagenomic binning, comparative biology and taxonomic classification.</title>
        <authorList>
            <person name="Goeker M."/>
        </authorList>
    </citation>
    <scope>NUCLEOTIDE SEQUENCE [LARGE SCALE GENOMIC DNA]</scope>
    <source>
        <strain evidence="1 2">DSM 9768</strain>
    </source>
</reference>
<dbReference type="EMBL" id="JAUSUG010000007">
    <property type="protein sequence ID" value="MDQ0254649.1"/>
    <property type="molecule type" value="Genomic_DNA"/>
</dbReference>
<accession>A0ABT9ZUV3</accession>